<keyword evidence="1" id="KW-0560">Oxidoreductase</keyword>
<dbReference type="InterPro" id="IPR055170">
    <property type="entry name" value="GFO_IDH_MocA-like_dom"/>
</dbReference>
<dbReference type="GO" id="GO:0016491">
    <property type="term" value="F:oxidoreductase activity"/>
    <property type="evidence" value="ECO:0007669"/>
    <property type="project" value="UniProtKB-KW"/>
</dbReference>
<gene>
    <name evidence="4" type="ORF">ACFQFD_01000</name>
</gene>
<feature type="domain" description="Gfo/Idh/MocA-like oxidoreductase N-terminal" evidence="2">
    <location>
        <begin position="7"/>
        <end position="123"/>
    </location>
</feature>
<evidence type="ECO:0000313" key="5">
    <source>
        <dbReference type="Proteomes" id="UP001596443"/>
    </source>
</evidence>
<dbReference type="InterPro" id="IPR000683">
    <property type="entry name" value="Gfo/Idh/MocA-like_OxRdtase_N"/>
</dbReference>
<dbReference type="AlphaFoldDB" id="A0ABD5T5Q2"/>
<evidence type="ECO:0000313" key="4">
    <source>
        <dbReference type="EMBL" id="MFC6784611.1"/>
    </source>
</evidence>
<evidence type="ECO:0000259" key="2">
    <source>
        <dbReference type="Pfam" id="PF01408"/>
    </source>
</evidence>
<dbReference type="InterPro" id="IPR050463">
    <property type="entry name" value="Gfo/Idh/MocA_oxidrdct_glycsds"/>
</dbReference>
<dbReference type="InterPro" id="IPR036291">
    <property type="entry name" value="NAD(P)-bd_dom_sf"/>
</dbReference>
<protein>
    <submittedName>
        <fullName evidence="4">Gfo/Idh/MocA family protein</fullName>
    </submittedName>
</protein>
<evidence type="ECO:0000259" key="3">
    <source>
        <dbReference type="Pfam" id="PF22725"/>
    </source>
</evidence>
<dbReference type="PANTHER" id="PTHR43818:SF11">
    <property type="entry name" value="BCDNA.GH03377"/>
    <property type="match status" value="1"/>
</dbReference>
<proteinExistence type="predicted"/>
<dbReference type="RefSeq" id="WP_284063790.1">
    <property type="nucleotide sequence ID" value="NZ_CP126159.1"/>
</dbReference>
<reference evidence="4 5" key="1">
    <citation type="journal article" date="2019" name="Int. J. Syst. Evol. Microbiol.">
        <title>The Global Catalogue of Microorganisms (GCM) 10K type strain sequencing project: providing services to taxonomists for standard genome sequencing and annotation.</title>
        <authorList>
            <consortium name="The Broad Institute Genomics Platform"/>
            <consortium name="The Broad Institute Genome Sequencing Center for Infectious Disease"/>
            <person name="Wu L."/>
            <person name="Ma J."/>
        </authorList>
    </citation>
    <scope>NUCLEOTIDE SEQUENCE [LARGE SCALE GENOMIC DNA]</scope>
    <source>
        <strain evidence="4 5">SYNS20</strain>
    </source>
</reference>
<dbReference type="PANTHER" id="PTHR43818">
    <property type="entry name" value="BCDNA.GH03377"/>
    <property type="match status" value="1"/>
</dbReference>
<dbReference type="Pfam" id="PF22725">
    <property type="entry name" value="GFO_IDH_MocA_C3"/>
    <property type="match status" value="1"/>
</dbReference>
<keyword evidence="5" id="KW-1185">Reference proteome</keyword>
<feature type="domain" description="GFO/IDH/MocA-like oxidoreductase" evidence="3">
    <location>
        <begin position="132"/>
        <end position="254"/>
    </location>
</feature>
<organism evidence="4 5">
    <name type="scientific">Halobaculum halobium</name>
    <dbReference type="NCBI Taxonomy" id="3032281"/>
    <lineage>
        <taxon>Archaea</taxon>
        <taxon>Methanobacteriati</taxon>
        <taxon>Methanobacteriota</taxon>
        <taxon>Stenosarchaea group</taxon>
        <taxon>Halobacteria</taxon>
        <taxon>Halobacteriales</taxon>
        <taxon>Haloferacaceae</taxon>
        <taxon>Halobaculum</taxon>
    </lineage>
</organism>
<dbReference type="Gene3D" id="3.40.50.720">
    <property type="entry name" value="NAD(P)-binding Rossmann-like Domain"/>
    <property type="match status" value="1"/>
</dbReference>
<comment type="caution">
    <text evidence="4">The sequence shown here is derived from an EMBL/GenBank/DDBJ whole genome shotgun (WGS) entry which is preliminary data.</text>
</comment>
<evidence type="ECO:0000256" key="1">
    <source>
        <dbReference type="ARBA" id="ARBA00023002"/>
    </source>
</evidence>
<dbReference type="SUPFAM" id="SSF51735">
    <property type="entry name" value="NAD(P)-binding Rossmann-fold domains"/>
    <property type="match status" value="1"/>
</dbReference>
<dbReference type="Gene3D" id="3.30.360.10">
    <property type="entry name" value="Dihydrodipicolinate Reductase, domain 2"/>
    <property type="match status" value="1"/>
</dbReference>
<dbReference type="Pfam" id="PF01408">
    <property type="entry name" value="GFO_IDH_MocA"/>
    <property type="match status" value="1"/>
</dbReference>
<dbReference type="SUPFAM" id="SSF55347">
    <property type="entry name" value="Glyceraldehyde-3-phosphate dehydrogenase-like, C-terminal domain"/>
    <property type="match status" value="1"/>
</dbReference>
<name>A0ABD5T5Q2_9EURY</name>
<sequence>MSDPLDLGILGLGNIGTVHLQTARAMDGVRVTAVADAVPANRRRARSLGVDETYDDYRDLLAEATVDAVVVALPPFLHEDAVVAAAESGRHAFVEKPFATDLESADRMIDAAEGAGVSLGVDHTIRYFPAVVEMKRVYDEGRLGHVPMASIGRVNGWPFERPPASRSIPDWQLDADATGGGALLDLGVHLFDVLEWFFGDLEVAHASTARQLDLPYEDTAVVVLESPQTGTLATLQCGFFQWEEPPEINMRFRLDGVAETLSNGEFVPDNLTLHAAKSGLSNAWRRATGQDPEYFGPTYYYRAHFRALADFVEAVQTGETPPVGPAEGRRTLELVARAYELAGRTDEREVVTP</sequence>
<accession>A0ABD5T5Q2</accession>
<dbReference type="GeneID" id="81211327"/>
<dbReference type="Proteomes" id="UP001596443">
    <property type="component" value="Unassembled WGS sequence"/>
</dbReference>
<dbReference type="EMBL" id="JBHSWX010000001">
    <property type="protein sequence ID" value="MFC6784611.1"/>
    <property type="molecule type" value="Genomic_DNA"/>
</dbReference>